<dbReference type="InterPro" id="IPR015943">
    <property type="entry name" value="WD40/YVTN_repeat-like_dom_sf"/>
</dbReference>
<dbReference type="InterPro" id="IPR001680">
    <property type="entry name" value="WD40_rpt"/>
</dbReference>
<dbReference type="AlphaFoldDB" id="A0A7R9H1T4"/>
<evidence type="ECO:0000259" key="3">
    <source>
        <dbReference type="PROSITE" id="PS51783"/>
    </source>
</evidence>
<dbReference type="Gene3D" id="1.10.1540.10">
    <property type="entry name" value="BEACH domain"/>
    <property type="match status" value="1"/>
</dbReference>
<feature type="domain" description="BEACH" evidence="2">
    <location>
        <begin position="373"/>
        <end position="660"/>
    </location>
</feature>
<dbReference type="InterPro" id="IPR011993">
    <property type="entry name" value="PH-like_dom_sf"/>
</dbReference>
<dbReference type="CDD" id="cd06071">
    <property type="entry name" value="Beach"/>
    <property type="match status" value="1"/>
</dbReference>
<dbReference type="Pfam" id="PF25400">
    <property type="entry name" value="PH_FAN"/>
    <property type="match status" value="1"/>
</dbReference>
<dbReference type="InterPro" id="IPR000409">
    <property type="entry name" value="BEACH_dom"/>
</dbReference>
<dbReference type="SMART" id="SM01026">
    <property type="entry name" value="Beach"/>
    <property type="match status" value="1"/>
</dbReference>
<dbReference type="Gene3D" id="2.30.29.30">
    <property type="entry name" value="Pleckstrin-homology domain (PH domain)/Phosphotyrosine-binding domain (PTB)"/>
    <property type="match status" value="1"/>
</dbReference>
<gene>
    <name evidence="4" type="ORF">TCEB3V08_LOCUS8276</name>
</gene>
<sequence>MISDKKELAVNVTSEEQFSLLLLEPGEIYFEDFSAFMFPADTNIHDFERKRVIGRLKMCSKSIVFDPKDINKPIVKISLKECIDICEWNNPLLSKISSNRNVICVDCKQYVDILEGNILAPYKFKGVKQKFLFLLNYAMVDDCLPQILQLHRASSLAAAEQSSMIAAIVYSRQSRVSFDTLWLEDLYEKVVLETQGSKITPLVVNPGRILLTSSRLYFQPYNNIEPPPSLSCSFSHSCSIHIVPAHLASSLSMSSSDSPPGHDNVHYPVLKIRLQDIRMIIKRRFLLRHVGLLATQLMKLRTCCLKKAGKAREVLMTLTNVYEIATLPLAPCQQTLGLEVYCEGNSHLKHLYLSFKSPEERDILYQGLIGQHSLRLDNTDQEMMTLQWQNGVISNYDYLMYLNSLADRTFNDLTQYPVFPWVISDMSSSTLDLSDSSCFRDLRKPVGALNPIRLKRLKERCEEMPPPKFLYGSHYSAPGFVLFYLVRKFPHYMLCLQNGRFDHPDRMFNSVPDVWKNVMNNMSDFKELVPAFYDTSQKGDFLVNSFGINFGNRHDGAKVGDVHLPLWAQGPEDFVRKLREALESDYVSKHLHHWIDLIFGCKQIGPEAEKADNLFYYLCYEGSVDLDSIKDLNQRHALEVQIMEFGQIPKHIFTLPHPHRLMGLPPTLATSHSCDFSESRDVQECVQSLTGHIVWHRTETLMTVALFQSHKESVCATALSGSGQFVVSVGQDSLLKMYSLAEKRQVRSVTLSSMALSSCIVLPDEKTLIVGCWNNSIILYNLEFGRIVDSIRAHEDAVSCLCWTNSTQMLVSGSWDCSIRIWQGMAEGKRIKPATALVAQLDHDAHITCLDITRDGELLVSGTQEGDLFLWYMESHLLKQKMQGHSGSVYAASFSPDGKKLVSCGEDGSFKVVDLSTGMLLYSKTLEEELRDRTQDP</sequence>
<reference evidence="4" key="1">
    <citation type="submission" date="2020-11" db="EMBL/GenBank/DDBJ databases">
        <authorList>
            <person name="Tran Van P."/>
        </authorList>
    </citation>
    <scope>NUCLEOTIDE SEQUENCE</scope>
</reference>
<feature type="repeat" description="WD" evidence="1">
    <location>
        <begin position="882"/>
        <end position="923"/>
    </location>
</feature>
<dbReference type="PROSITE" id="PS50294">
    <property type="entry name" value="WD_REPEATS_REGION"/>
    <property type="match status" value="2"/>
</dbReference>
<dbReference type="InterPro" id="IPR036372">
    <property type="entry name" value="BEACH_dom_sf"/>
</dbReference>
<dbReference type="SUPFAM" id="SSF81837">
    <property type="entry name" value="BEACH domain"/>
    <property type="match status" value="1"/>
</dbReference>
<dbReference type="InterPro" id="IPR023362">
    <property type="entry name" value="PH-BEACH_dom"/>
</dbReference>
<dbReference type="InterPro" id="IPR057496">
    <property type="entry name" value="FAN-like_PH"/>
</dbReference>
<dbReference type="PANTHER" id="PTHR13743">
    <property type="entry name" value="BEIGE/BEACH-RELATED"/>
    <property type="match status" value="1"/>
</dbReference>
<dbReference type="SMART" id="SM00320">
    <property type="entry name" value="WD40"/>
    <property type="match status" value="5"/>
</dbReference>
<accession>A0A7R9H1T4</accession>
<feature type="repeat" description="WD" evidence="1">
    <location>
        <begin position="840"/>
        <end position="875"/>
    </location>
</feature>
<dbReference type="CDD" id="cd00200">
    <property type="entry name" value="WD40"/>
    <property type="match status" value="1"/>
</dbReference>
<evidence type="ECO:0000313" key="4">
    <source>
        <dbReference type="EMBL" id="CAD7405985.1"/>
    </source>
</evidence>
<evidence type="ECO:0000256" key="1">
    <source>
        <dbReference type="PROSITE-ProRule" id="PRU00221"/>
    </source>
</evidence>
<dbReference type="PROSITE" id="PS50197">
    <property type="entry name" value="BEACH"/>
    <property type="match status" value="1"/>
</dbReference>
<dbReference type="PROSITE" id="PS51783">
    <property type="entry name" value="PH_BEACH"/>
    <property type="match status" value="1"/>
</dbReference>
<evidence type="ECO:0008006" key="5">
    <source>
        <dbReference type="Google" id="ProtNLM"/>
    </source>
</evidence>
<dbReference type="SUPFAM" id="SSF50978">
    <property type="entry name" value="WD40 repeat-like"/>
    <property type="match status" value="1"/>
</dbReference>
<organism evidence="4">
    <name type="scientific">Timema cristinae</name>
    <name type="common">Walking stick</name>
    <dbReference type="NCBI Taxonomy" id="61476"/>
    <lineage>
        <taxon>Eukaryota</taxon>
        <taxon>Metazoa</taxon>
        <taxon>Ecdysozoa</taxon>
        <taxon>Arthropoda</taxon>
        <taxon>Hexapoda</taxon>
        <taxon>Insecta</taxon>
        <taxon>Pterygota</taxon>
        <taxon>Neoptera</taxon>
        <taxon>Polyneoptera</taxon>
        <taxon>Phasmatodea</taxon>
        <taxon>Timematodea</taxon>
        <taxon>Timematoidea</taxon>
        <taxon>Timematidae</taxon>
        <taxon>Timema</taxon>
    </lineage>
</organism>
<dbReference type="PANTHER" id="PTHR13743:SF123">
    <property type="entry name" value="PROTEIN FAN"/>
    <property type="match status" value="1"/>
</dbReference>
<dbReference type="Pfam" id="PF02138">
    <property type="entry name" value="Beach"/>
    <property type="match status" value="1"/>
</dbReference>
<name>A0A7R9H1T4_TIMCR</name>
<protein>
    <recommendedName>
        <fullName evidence="5">Protein FAN</fullName>
    </recommendedName>
</protein>
<dbReference type="EMBL" id="OC319665">
    <property type="protein sequence ID" value="CAD7405985.1"/>
    <property type="molecule type" value="Genomic_DNA"/>
</dbReference>
<dbReference type="Pfam" id="PF00400">
    <property type="entry name" value="WD40"/>
    <property type="match status" value="4"/>
</dbReference>
<dbReference type="SUPFAM" id="SSF50729">
    <property type="entry name" value="PH domain-like"/>
    <property type="match status" value="1"/>
</dbReference>
<dbReference type="PROSITE" id="PS50082">
    <property type="entry name" value="WD_REPEATS_2"/>
    <property type="match status" value="4"/>
</dbReference>
<keyword evidence="1" id="KW-0853">WD repeat</keyword>
<feature type="domain" description="BEACH-type PH" evidence="3">
    <location>
        <begin position="185"/>
        <end position="369"/>
    </location>
</feature>
<dbReference type="InterPro" id="IPR050865">
    <property type="entry name" value="BEACH_Domain"/>
</dbReference>
<evidence type="ECO:0000259" key="2">
    <source>
        <dbReference type="PROSITE" id="PS50197"/>
    </source>
</evidence>
<dbReference type="InterPro" id="IPR036322">
    <property type="entry name" value="WD40_repeat_dom_sf"/>
</dbReference>
<dbReference type="Gene3D" id="2.130.10.10">
    <property type="entry name" value="YVTN repeat-like/Quinoprotein amine dehydrogenase"/>
    <property type="match status" value="2"/>
</dbReference>
<proteinExistence type="predicted"/>
<feature type="repeat" description="WD" evidence="1">
    <location>
        <begin position="707"/>
        <end position="748"/>
    </location>
</feature>
<feature type="repeat" description="WD" evidence="1">
    <location>
        <begin position="791"/>
        <end position="823"/>
    </location>
</feature>